<dbReference type="CDD" id="cd01948">
    <property type="entry name" value="EAL"/>
    <property type="match status" value="1"/>
</dbReference>
<feature type="region of interest" description="Disordered" evidence="5">
    <location>
        <begin position="1172"/>
        <end position="1198"/>
    </location>
</feature>
<dbReference type="SMART" id="SM01079">
    <property type="entry name" value="CHASE"/>
    <property type="match status" value="1"/>
</dbReference>
<feature type="domain" description="PAS" evidence="7">
    <location>
        <begin position="385"/>
        <end position="443"/>
    </location>
</feature>
<dbReference type="EMBL" id="SLTR01000025">
    <property type="protein sequence ID" value="TDA95807.1"/>
    <property type="molecule type" value="Genomic_DNA"/>
</dbReference>
<dbReference type="InterPro" id="IPR001633">
    <property type="entry name" value="EAL_dom"/>
</dbReference>
<feature type="domain" description="GGDEF" evidence="11">
    <location>
        <begin position="656"/>
        <end position="790"/>
    </location>
</feature>
<dbReference type="SMART" id="SM00052">
    <property type="entry name" value="EAL"/>
    <property type="match status" value="1"/>
</dbReference>
<dbReference type="InterPro" id="IPR052155">
    <property type="entry name" value="Biofilm_reg_signaling"/>
</dbReference>
<dbReference type="Pfam" id="PF00563">
    <property type="entry name" value="EAL"/>
    <property type="match status" value="1"/>
</dbReference>
<feature type="compositionally biased region" description="Basic and acidic residues" evidence="5">
    <location>
        <begin position="1189"/>
        <end position="1198"/>
    </location>
</feature>
<name>A0ABY2D3H8_9GAMM</name>
<gene>
    <name evidence="12" type="ORF">E0702_14765</name>
</gene>
<keyword evidence="3 6" id="KW-1133">Transmembrane helix</keyword>
<dbReference type="PROSITE" id="PS50883">
    <property type="entry name" value="EAL"/>
    <property type="match status" value="1"/>
</dbReference>
<dbReference type="InterPro" id="IPR013655">
    <property type="entry name" value="PAS_fold_3"/>
</dbReference>
<dbReference type="PROSITE" id="PS50112">
    <property type="entry name" value="PAS"/>
    <property type="match status" value="2"/>
</dbReference>
<dbReference type="PANTHER" id="PTHR44757:SF2">
    <property type="entry name" value="BIOFILM ARCHITECTURE MAINTENANCE PROTEIN MBAA"/>
    <property type="match status" value="1"/>
</dbReference>
<evidence type="ECO:0000259" key="8">
    <source>
        <dbReference type="PROSITE" id="PS50113"/>
    </source>
</evidence>
<evidence type="ECO:0000256" key="6">
    <source>
        <dbReference type="SAM" id="Phobius"/>
    </source>
</evidence>
<sequence length="1198" mass="134195">MDDQRSNASGMARLSHSPPWLWLIAIAGIMLTLASAQQARHDVESEARQRLAFGADQITLRVEERLAAYALILQGASALFDASETVDRSEWRAFVEHLHSSPLLGNIEGIGFARHIPAERMTTHLASVRAEGVADYMITPAGEREVYGPVHYFEPFTNRHRHALGYDMLSNPTRRDAMERARDSGQAALSGRVKLVTEQGEPQPATLMYLPVYRSGTPLESIQQRRNALLGWTYMPYRMHDLIAGILATHDWSDNLPLALSLYSDGSNTQQELLYRSHTEPLPATNLEQIRRIKVAGQTWKLVFQYRTPDAATPLTTLWWRLAGGLTLTLLLCALIASLLSTRARAQQMSQTLTQTLRQRETQLERAVSRLQTIAGRLPGVVYEYRLEPNGDSHFPYASEGMRRIYGVPPEQARQDATPIFNTIHPDDRDVVVRSINHSAESLTPWRQEYRIQLADGEIQWVFGDALPHLEQDGAITWYGVIIDISERKQAESALYAAHLETQRFREALDHVDAYIYMKDHHYRYTYANRATLELLGCDSETLVGSRDEHFLDAESVARQSGLDRRALAGEQITEEVVSHDAEGNRRVYLEIKAPIRDGRKVTGLLSTSNDITLLKEHEQQLEYLAHYDPLTGLPNRVLLADRLSQAMAHEQRLSHQLAVLYLDLDGFKAINDRFGHAAGDHLLVTLAHRMSLVLREGDTLCRLGGDEFVAVLADITDTQSIEPLLRRLLKVVAQPVWYESQYLKVSASLGVTFYPQAESVEADQLLRQADQAMYHAKLAGKSRYHLFDADLDRSIRSHHESLERLQQALEQEEFELHYQPKVNMRSGEVIGVEALVRWNHPTRGLLPPDQFLPIIEEHPLIEALGEWVIRQALAQAAAWHNTGLPLAVSINMAAHHLNQRQLPERLTALLAEQPELPEGSLELEILETSALGDLTQISGLLEACQHIGVRVSLDDFGTGYSSLTYLKWLPAGTVKIDQSFIRDLLDTPEDLKILAGVLGLAEAFERQVIAEGVETLEHGQLLLRLGCELGQGYGIAYPMPPEAIPAWCAEWRPPAQWAGQMPLPANRLPLLSAGIEHRAWCRQLHRDLEAGDSPLSSPLAGSSCHFCDWLARSHVRKLPDLRHLARLHQEVHRLVANLIECGPEEDAARQHRLLDATFAPLLAEIESLISGSGARSGPGQGLSLVQTESDRGNRSSG</sequence>
<evidence type="ECO:0000256" key="1">
    <source>
        <dbReference type="ARBA" id="ARBA00004370"/>
    </source>
</evidence>
<protein>
    <submittedName>
        <fullName evidence="12">EAL domain-containing protein</fullName>
    </submittedName>
</protein>
<evidence type="ECO:0000256" key="2">
    <source>
        <dbReference type="ARBA" id="ARBA00022692"/>
    </source>
</evidence>
<feature type="transmembrane region" description="Helical" evidence="6">
    <location>
        <begin position="318"/>
        <end position="340"/>
    </location>
</feature>
<dbReference type="PANTHER" id="PTHR44757">
    <property type="entry name" value="DIGUANYLATE CYCLASE DGCP"/>
    <property type="match status" value="1"/>
</dbReference>
<evidence type="ECO:0000313" key="13">
    <source>
        <dbReference type="Proteomes" id="UP000294823"/>
    </source>
</evidence>
<reference evidence="12 13" key="1">
    <citation type="submission" date="2019-03" db="EMBL/GenBank/DDBJ databases">
        <title>Halomonas marinisediminis sp. nov., a moderately halophilic bacterium isolated from the Bohai Gulf.</title>
        <authorList>
            <person name="Ji X."/>
        </authorList>
    </citation>
    <scope>NUCLEOTIDE SEQUENCE [LARGE SCALE GENOMIC DNA]</scope>
    <source>
        <strain evidence="12 13">204</strain>
    </source>
</reference>
<dbReference type="PROSITE" id="PS50887">
    <property type="entry name" value="GGDEF"/>
    <property type="match status" value="1"/>
</dbReference>
<dbReference type="Gene3D" id="3.20.20.450">
    <property type="entry name" value="EAL domain"/>
    <property type="match status" value="1"/>
</dbReference>
<dbReference type="SUPFAM" id="SSF55785">
    <property type="entry name" value="PYP-like sensor domain (PAS domain)"/>
    <property type="match status" value="2"/>
</dbReference>
<dbReference type="InterPro" id="IPR000700">
    <property type="entry name" value="PAS-assoc_C"/>
</dbReference>
<dbReference type="InterPro" id="IPR029787">
    <property type="entry name" value="Nucleotide_cyclase"/>
</dbReference>
<dbReference type="CDD" id="cd01949">
    <property type="entry name" value="GGDEF"/>
    <property type="match status" value="1"/>
</dbReference>
<evidence type="ECO:0000259" key="10">
    <source>
        <dbReference type="PROSITE" id="PS50883"/>
    </source>
</evidence>
<dbReference type="PROSITE" id="PS50839">
    <property type="entry name" value="CHASE"/>
    <property type="match status" value="1"/>
</dbReference>
<dbReference type="Proteomes" id="UP000294823">
    <property type="component" value="Unassembled WGS sequence"/>
</dbReference>
<comment type="caution">
    <text evidence="12">The sequence shown here is derived from an EMBL/GenBank/DDBJ whole genome shotgun (WGS) entry which is preliminary data.</text>
</comment>
<evidence type="ECO:0000256" key="5">
    <source>
        <dbReference type="SAM" id="MobiDB-lite"/>
    </source>
</evidence>
<dbReference type="Pfam" id="PF00990">
    <property type="entry name" value="GGDEF"/>
    <property type="match status" value="1"/>
</dbReference>
<dbReference type="InterPro" id="IPR042240">
    <property type="entry name" value="CHASE_sf"/>
</dbReference>
<dbReference type="PROSITE" id="PS50113">
    <property type="entry name" value="PAC"/>
    <property type="match status" value="1"/>
</dbReference>
<dbReference type="SMART" id="SM00091">
    <property type="entry name" value="PAS"/>
    <property type="match status" value="2"/>
</dbReference>
<dbReference type="InterPro" id="IPR000160">
    <property type="entry name" value="GGDEF_dom"/>
</dbReference>
<dbReference type="Gene3D" id="3.30.450.20">
    <property type="entry name" value="PAS domain"/>
    <property type="match status" value="2"/>
</dbReference>
<dbReference type="InterPro" id="IPR006189">
    <property type="entry name" value="CHASE_dom"/>
</dbReference>
<evidence type="ECO:0000259" key="9">
    <source>
        <dbReference type="PROSITE" id="PS50839"/>
    </source>
</evidence>
<evidence type="ECO:0000256" key="4">
    <source>
        <dbReference type="ARBA" id="ARBA00023136"/>
    </source>
</evidence>
<dbReference type="Gene3D" id="1.20.120.30">
    <property type="entry name" value="Aspartate receptor, ligand-binding domain"/>
    <property type="match status" value="1"/>
</dbReference>
<evidence type="ECO:0000256" key="3">
    <source>
        <dbReference type="ARBA" id="ARBA00022989"/>
    </source>
</evidence>
<evidence type="ECO:0000313" key="12">
    <source>
        <dbReference type="EMBL" id="TDA95807.1"/>
    </source>
</evidence>
<dbReference type="Gene3D" id="3.30.70.270">
    <property type="match status" value="1"/>
</dbReference>
<dbReference type="InterPro" id="IPR035965">
    <property type="entry name" value="PAS-like_dom_sf"/>
</dbReference>
<keyword evidence="4 6" id="KW-0472">Membrane</keyword>
<dbReference type="InterPro" id="IPR013656">
    <property type="entry name" value="PAS_4"/>
</dbReference>
<feature type="domain" description="EAL" evidence="10">
    <location>
        <begin position="799"/>
        <end position="1053"/>
    </location>
</feature>
<dbReference type="Gene3D" id="3.30.450.350">
    <property type="entry name" value="CHASE domain"/>
    <property type="match status" value="1"/>
</dbReference>
<feature type="domain" description="PAC" evidence="8">
    <location>
        <begin position="446"/>
        <end position="497"/>
    </location>
</feature>
<dbReference type="InterPro" id="IPR000014">
    <property type="entry name" value="PAS"/>
</dbReference>
<proteinExistence type="predicted"/>
<dbReference type="CDD" id="cd00130">
    <property type="entry name" value="PAS"/>
    <property type="match status" value="1"/>
</dbReference>
<feature type="domain" description="PAS" evidence="7">
    <location>
        <begin position="501"/>
        <end position="571"/>
    </location>
</feature>
<dbReference type="SMART" id="SM00267">
    <property type="entry name" value="GGDEF"/>
    <property type="match status" value="1"/>
</dbReference>
<dbReference type="Pfam" id="PF08447">
    <property type="entry name" value="PAS_3"/>
    <property type="match status" value="1"/>
</dbReference>
<evidence type="ECO:0000259" key="11">
    <source>
        <dbReference type="PROSITE" id="PS50887"/>
    </source>
</evidence>
<organism evidence="12 13">
    <name type="scientific">Halomonas marinisediminis</name>
    <dbReference type="NCBI Taxonomy" id="2546095"/>
    <lineage>
        <taxon>Bacteria</taxon>
        <taxon>Pseudomonadati</taxon>
        <taxon>Pseudomonadota</taxon>
        <taxon>Gammaproteobacteria</taxon>
        <taxon>Oceanospirillales</taxon>
        <taxon>Halomonadaceae</taxon>
        <taxon>Halomonas</taxon>
    </lineage>
</organism>
<dbReference type="SUPFAM" id="SSF141868">
    <property type="entry name" value="EAL domain-like"/>
    <property type="match status" value="1"/>
</dbReference>
<dbReference type="InterPro" id="IPR043128">
    <property type="entry name" value="Rev_trsase/Diguanyl_cyclase"/>
</dbReference>
<dbReference type="SUPFAM" id="SSF55073">
    <property type="entry name" value="Nucleotide cyclase"/>
    <property type="match status" value="1"/>
</dbReference>
<keyword evidence="13" id="KW-1185">Reference proteome</keyword>
<dbReference type="Pfam" id="PF08448">
    <property type="entry name" value="PAS_4"/>
    <property type="match status" value="1"/>
</dbReference>
<dbReference type="Pfam" id="PF03924">
    <property type="entry name" value="CHASE"/>
    <property type="match status" value="1"/>
</dbReference>
<feature type="domain" description="CHASE" evidence="9">
    <location>
        <begin position="138"/>
        <end position="303"/>
    </location>
</feature>
<keyword evidence="2 6" id="KW-0812">Transmembrane</keyword>
<evidence type="ECO:0000259" key="7">
    <source>
        <dbReference type="PROSITE" id="PS50112"/>
    </source>
</evidence>
<dbReference type="RefSeq" id="WP_132045192.1">
    <property type="nucleotide sequence ID" value="NZ_SLTR01000025.1"/>
</dbReference>
<comment type="subcellular location">
    <subcellularLocation>
        <location evidence="1">Membrane</location>
    </subcellularLocation>
</comment>
<dbReference type="NCBIfam" id="TIGR00254">
    <property type="entry name" value="GGDEF"/>
    <property type="match status" value="1"/>
</dbReference>
<accession>A0ABY2D3H8</accession>
<dbReference type="NCBIfam" id="TIGR00229">
    <property type="entry name" value="sensory_box"/>
    <property type="match status" value="2"/>
</dbReference>
<dbReference type="InterPro" id="IPR035919">
    <property type="entry name" value="EAL_sf"/>
</dbReference>